<evidence type="ECO:0000313" key="5">
    <source>
        <dbReference type="Proteomes" id="UP000886879"/>
    </source>
</evidence>
<feature type="domain" description="MRB1590-like C-terminal" evidence="3">
    <location>
        <begin position="467"/>
        <end position="565"/>
    </location>
</feature>
<dbReference type="Pfam" id="PF21117">
    <property type="entry name" value="MRB1590_C"/>
    <property type="match status" value="1"/>
</dbReference>
<dbReference type="Proteomes" id="UP000886879">
    <property type="component" value="Unassembled WGS sequence"/>
</dbReference>
<feature type="domain" description="ATPase of the ABC class C-terminal" evidence="1">
    <location>
        <begin position="173"/>
        <end position="440"/>
    </location>
</feature>
<name>A0A9D1CFS2_9FIRM</name>
<dbReference type="InterPro" id="IPR046833">
    <property type="entry name" value="ABC_N"/>
</dbReference>
<accession>A0A9D1CFS2</accession>
<dbReference type="InterPro" id="IPR046834">
    <property type="entry name" value="ABC_ATPase_C"/>
</dbReference>
<gene>
    <name evidence="4" type="ORF">IAD31_01620</name>
</gene>
<dbReference type="InterPro" id="IPR019195">
    <property type="entry name" value="ABC_ATPase_put"/>
</dbReference>
<evidence type="ECO:0000259" key="2">
    <source>
        <dbReference type="Pfam" id="PF20446"/>
    </source>
</evidence>
<evidence type="ECO:0000313" key="4">
    <source>
        <dbReference type="EMBL" id="HIQ60291.1"/>
    </source>
</evidence>
<dbReference type="InterPro" id="IPR049069">
    <property type="entry name" value="MRB1590-like_C"/>
</dbReference>
<evidence type="ECO:0000259" key="1">
    <source>
        <dbReference type="Pfam" id="PF09818"/>
    </source>
</evidence>
<dbReference type="PANTHER" id="PTHR38149:SF1">
    <property type="entry name" value="ATPASE"/>
    <property type="match status" value="1"/>
</dbReference>
<evidence type="ECO:0000259" key="3">
    <source>
        <dbReference type="Pfam" id="PF21117"/>
    </source>
</evidence>
<dbReference type="Pfam" id="PF09818">
    <property type="entry name" value="ABC_ATPase"/>
    <property type="match status" value="1"/>
</dbReference>
<dbReference type="SUPFAM" id="SSF52540">
    <property type="entry name" value="P-loop containing nucleoside triphosphate hydrolases"/>
    <property type="match status" value="1"/>
</dbReference>
<proteinExistence type="predicted"/>
<feature type="domain" description="ATPase of the ABC class N-terminal" evidence="2">
    <location>
        <begin position="5"/>
        <end position="167"/>
    </location>
</feature>
<organism evidence="4 5">
    <name type="scientific">Candidatus Enterenecus faecium</name>
    <dbReference type="NCBI Taxonomy" id="2840780"/>
    <lineage>
        <taxon>Bacteria</taxon>
        <taxon>Bacillati</taxon>
        <taxon>Bacillota</taxon>
        <taxon>Clostridia</taxon>
        <taxon>Eubacteriales</taxon>
        <taxon>Candidatus Enterenecus</taxon>
    </lineage>
</organism>
<reference evidence="4" key="1">
    <citation type="submission" date="2020-10" db="EMBL/GenBank/DDBJ databases">
        <authorList>
            <person name="Gilroy R."/>
        </authorList>
    </citation>
    <scope>NUCLEOTIDE SEQUENCE</scope>
    <source>
        <strain evidence="4">ChiGjej2B2-12916</strain>
    </source>
</reference>
<comment type="caution">
    <text evidence="4">The sequence shown here is derived from an EMBL/GenBank/DDBJ whole genome shotgun (WGS) entry which is preliminary data.</text>
</comment>
<dbReference type="PANTHER" id="PTHR38149">
    <property type="entry name" value="ATPASE"/>
    <property type="match status" value="1"/>
</dbReference>
<reference evidence="4" key="2">
    <citation type="journal article" date="2021" name="PeerJ">
        <title>Extensive microbial diversity within the chicken gut microbiome revealed by metagenomics and culture.</title>
        <authorList>
            <person name="Gilroy R."/>
            <person name="Ravi A."/>
            <person name="Getino M."/>
            <person name="Pursley I."/>
            <person name="Horton D.L."/>
            <person name="Alikhan N.F."/>
            <person name="Baker D."/>
            <person name="Gharbi K."/>
            <person name="Hall N."/>
            <person name="Watson M."/>
            <person name="Adriaenssens E.M."/>
            <person name="Foster-Nyarko E."/>
            <person name="Jarju S."/>
            <person name="Secka A."/>
            <person name="Antonio M."/>
            <person name="Oren A."/>
            <person name="Chaudhuri R.R."/>
            <person name="La Ragione R."/>
            <person name="Hildebrand F."/>
            <person name="Pallen M.J."/>
        </authorList>
    </citation>
    <scope>NUCLEOTIDE SEQUENCE</scope>
    <source>
        <strain evidence="4">ChiGjej2B2-12916</strain>
    </source>
</reference>
<sequence length="570" mass="62991">MQTAAQLQQLLTRIDRRSYPAYKDTRGAYQFPGYILSIDHVQGDPFAAPSKLSIHVKGEQAGFPRALYQMPCQRIALQDAITRLFARKAGQVSGLARGSGHSGLISTSRCGQEVLERTACNLDPATGDIVLRFEAGFPANGRTVNAGELRKMLFEFLPQCVEASLMYRNLDGKRLKGVADLAEDQQYIREILPKLGLCAFVADGSILPRATGVSAQPMKGSVPFRSPQELSVTLELPHRGTVTGMGIPRGITLIVGGGYHGKSTLLKALEAGVYNHITGDGREYVITDHTAVKIRAEDGRSITQTDISMFINHLPNGTDTTRFTTQDASGSTSQAANVVESMEAGTSLLLMDEDTSATNFMIRDELMQRVIHRDMEPITPFLERVEELYRIHGISTILVAGSSGAYFHPAHHIIQMDRYIPRDITALAKEAAQAFPSTCAQLEPAPTPNVHRCPRRSEEFGQGDWVKLKTLGRDGVSINRETIDLRYVEQLTDPEQLTALGYCLVYAQKYLMDGRRTLQQVVEELEQIMDRKGLEALCGREGAFLARPRRQEIFACFNRYRGLNLAGKTS</sequence>
<dbReference type="InterPro" id="IPR027417">
    <property type="entry name" value="P-loop_NTPase"/>
</dbReference>
<protein>
    <submittedName>
        <fullName evidence="4">ABC-ATPase domain-containing protein</fullName>
    </submittedName>
</protein>
<dbReference type="Pfam" id="PF20446">
    <property type="entry name" value="ABC_N"/>
    <property type="match status" value="1"/>
</dbReference>
<dbReference type="AlphaFoldDB" id="A0A9D1CFS2"/>
<dbReference type="EMBL" id="DVFO01000013">
    <property type="protein sequence ID" value="HIQ60291.1"/>
    <property type="molecule type" value="Genomic_DNA"/>
</dbReference>